<evidence type="ECO:0000256" key="4">
    <source>
        <dbReference type="ARBA" id="ARBA00022723"/>
    </source>
</evidence>
<comment type="similarity">
    <text evidence="1">Belongs to the uracil-DNA glycosylase (UDG) superfamily. Type 4 (UDGa) family.</text>
</comment>
<dbReference type="AlphaFoldDB" id="A1K7R1"/>
<evidence type="ECO:0000256" key="7">
    <source>
        <dbReference type="ARBA" id="ARBA00023004"/>
    </source>
</evidence>
<dbReference type="GO" id="GO:0097506">
    <property type="term" value="F:deaminated base DNA N-glycosylase activity"/>
    <property type="evidence" value="ECO:0007669"/>
    <property type="project" value="UniProtKB-ARBA"/>
</dbReference>
<evidence type="ECO:0000259" key="10">
    <source>
        <dbReference type="SMART" id="SM00986"/>
    </source>
</evidence>
<proteinExistence type="inferred from homology"/>
<evidence type="ECO:0000256" key="9">
    <source>
        <dbReference type="ARBA" id="ARBA00023204"/>
    </source>
</evidence>
<accession>A1K7R1</accession>
<keyword evidence="8" id="KW-0411">Iron-sulfur</keyword>
<keyword evidence="5" id="KW-0227">DNA damage</keyword>
<dbReference type="GO" id="GO:0046872">
    <property type="term" value="F:metal ion binding"/>
    <property type="evidence" value="ECO:0007669"/>
    <property type="project" value="UniProtKB-KW"/>
</dbReference>
<keyword evidence="9" id="KW-0234">DNA repair</keyword>
<feature type="domain" description="Uracil-DNA glycosylase-like" evidence="10">
    <location>
        <begin position="44"/>
        <end position="205"/>
    </location>
</feature>
<dbReference type="Proteomes" id="UP000002588">
    <property type="component" value="Chromosome"/>
</dbReference>
<keyword evidence="3" id="KW-0004">4Fe-4S</keyword>
<dbReference type="InterPro" id="IPR036895">
    <property type="entry name" value="Uracil-DNA_glycosylase-like_sf"/>
</dbReference>
<dbReference type="SMART" id="SM00987">
    <property type="entry name" value="UreE_C"/>
    <property type="match status" value="1"/>
</dbReference>
<keyword evidence="6" id="KW-0378">Hydrolase</keyword>
<reference evidence="11 12" key="1">
    <citation type="journal article" date="2006" name="Nat. Biotechnol.">
        <title>Complete genome of the mutualistic, N2-fixing grass endophyte Azoarcus sp. strain BH72.</title>
        <authorList>
            <person name="Krause A."/>
            <person name="Ramakumar A."/>
            <person name="Bartels D."/>
            <person name="Battistoni F."/>
            <person name="Bekel T."/>
            <person name="Boch J."/>
            <person name="Boehm M."/>
            <person name="Friedrich F."/>
            <person name="Hurek T."/>
            <person name="Krause L."/>
            <person name="Linke B."/>
            <person name="McHardy A.C."/>
            <person name="Sarkar A."/>
            <person name="Schneiker S."/>
            <person name="Syed A.A."/>
            <person name="Thauer R."/>
            <person name="Vorhoelter F.-J."/>
            <person name="Weidner S."/>
            <person name="Puehler A."/>
            <person name="Reinhold-Hurek B."/>
            <person name="Kaiser O."/>
            <person name="Goesmann A."/>
        </authorList>
    </citation>
    <scope>NUCLEOTIDE SEQUENCE [LARGE SCALE GENOMIC DNA]</scope>
    <source>
        <strain evidence="11 12">BH72</strain>
    </source>
</reference>
<dbReference type="GO" id="GO:0016779">
    <property type="term" value="F:nucleotidyltransferase activity"/>
    <property type="evidence" value="ECO:0007669"/>
    <property type="project" value="UniProtKB-KW"/>
</dbReference>
<keyword evidence="7" id="KW-0408">Iron</keyword>
<gene>
    <name evidence="11" type="ordered locus">azo2249</name>
</gene>
<dbReference type="SMART" id="SM00986">
    <property type="entry name" value="UDG"/>
    <property type="match status" value="1"/>
</dbReference>
<dbReference type="eggNOG" id="COG1573">
    <property type="taxonomic scope" value="Bacteria"/>
</dbReference>
<evidence type="ECO:0000256" key="5">
    <source>
        <dbReference type="ARBA" id="ARBA00022763"/>
    </source>
</evidence>
<evidence type="ECO:0000313" key="11">
    <source>
        <dbReference type="EMBL" id="CAL94866.1"/>
    </source>
</evidence>
<dbReference type="InterPro" id="IPR005273">
    <property type="entry name" value="Ura-DNA_glyco_family4"/>
</dbReference>
<evidence type="ECO:0000256" key="2">
    <source>
        <dbReference type="ARBA" id="ARBA00019403"/>
    </source>
</evidence>
<dbReference type="InterPro" id="IPR005122">
    <property type="entry name" value="Uracil-DNA_glycosylase-like"/>
</dbReference>
<dbReference type="STRING" id="62928.azo2249"/>
<dbReference type="NCBIfam" id="TIGR03914">
    <property type="entry name" value="UDG_fam_dom"/>
    <property type="match status" value="1"/>
</dbReference>
<dbReference type="InterPro" id="IPR051536">
    <property type="entry name" value="UDG_Type-4/5"/>
</dbReference>
<dbReference type="PANTHER" id="PTHR33693">
    <property type="entry name" value="TYPE-5 URACIL-DNA GLYCOSYLASE"/>
    <property type="match status" value="1"/>
</dbReference>
<dbReference type="Pfam" id="PF03167">
    <property type="entry name" value="UDG"/>
    <property type="match status" value="1"/>
</dbReference>
<organism evidence="11 12">
    <name type="scientific">Azoarcus sp. (strain BH72)</name>
    <dbReference type="NCBI Taxonomy" id="418699"/>
    <lineage>
        <taxon>Bacteria</taxon>
        <taxon>Pseudomonadati</taxon>
        <taxon>Pseudomonadota</taxon>
        <taxon>Betaproteobacteria</taxon>
        <taxon>Rhodocyclales</taxon>
        <taxon>Zoogloeaceae</taxon>
        <taxon>Azoarcus</taxon>
    </lineage>
</organism>
<evidence type="ECO:0000256" key="1">
    <source>
        <dbReference type="ARBA" id="ARBA00006521"/>
    </source>
</evidence>
<dbReference type="CDD" id="cd10030">
    <property type="entry name" value="UDG-F4_TTUDGA_SPO1dp_like"/>
    <property type="match status" value="1"/>
</dbReference>
<dbReference type="RefSeq" id="WP_011765980.1">
    <property type="nucleotide sequence ID" value="NC_008702.1"/>
</dbReference>
<dbReference type="Gene3D" id="3.40.470.10">
    <property type="entry name" value="Uracil-DNA glycosylase-like domain"/>
    <property type="match status" value="1"/>
</dbReference>
<dbReference type="GO" id="GO:0006281">
    <property type="term" value="P:DNA repair"/>
    <property type="evidence" value="ECO:0007669"/>
    <property type="project" value="UniProtKB-KW"/>
</dbReference>
<evidence type="ECO:0000256" key="8">
    <source>
        <dbReference type="ARBA" id="ARBA00023014"/>
    </source>
</evidence>
<dbReference type="EMBL" id="AM406670">
    <property type="protein sequence ID" value="CAL94866.1"/>
    <property type="molecule type" value="Genomic_DNA"/>
</dbReference>
<dbReference type="SUPFAM" id="SSF52141">
    <property type="entry name" value="Uracil-DNA glycosylase-like"/>
    <property type="match status" value="1"/>
</dbReference>
<dbReference type="KEGG" id="azo:azo2249"/>
<evidence type="ECO:0000313" key="12">
    <source>
        <dbReference type="Proteomes" id="UP000002588"/>
    </source>
</evidence>
<dbReference type="HOGENOM" id="CLU_044815_1_3_4"/>
<keyword evidence="11" id="KW-0548">Nucleotidyltransferase</keyword>
<evidence type="ECO:0000256" key="3">
    <source>
        <dbReference type="ARBA" id="ARBA00022485"/>
    </source>
</evidence>
<keyword evidence="12" id="KW-1185">Reference proteome</keyword>
<sequence>MPPAQPKPTAAPFVQPDATLAELRAAAGACTGCDLYRDATQTVFGEGPDDAPVMLVGEQPGDAEDRQGHPFVGPAGKLLDRALTDAGIDRSRSYVTNAVKHFKWIFTRGHKRLHQTPRTVEVQACAPWLEAEIARVKPQVLILLGATAAKSLLGSGFRVTAQRGVPQPSPLAPRVVATIHPSALLRMANAEQRERAYAAFVADLRAAVADPPRAPP</sequence>
<evidence type="ECO:0000256" key="6">
    <source>
        <dbReference type="ARBA" id="ARBA00022801"/>
    </source>
</evidence>
<keyword evidence="4" id="KW-0479">Metal-binding</keyword>
<dbReference type="NCBIfam" id="TIGR00758">
    <property type="entry name" value="UDG_fam4"/>
    <property type="match status" value="1"/>
</dbReference>
<keyword evidence="11" id="KW-0808">Transferase</keyword>
<dbReference type="GO" id="GO:0051539">
    <property type="term" value="F:4 iron, 4 sulfur cluster binding"/>
    <property type="evidence" value="ECO:0007669"/>
    <property type="project" value="UniProtKB-KW"/>
</dbReference>
<name>A1K7R1_AZOSB</name>
<protein>
    <recommendedName>
        <fullName evidence="2">Type-4 uracil-DNA glycosylase</fullName>
    </recommendedName>
</protein>
<dbReference type="PANTHER" id="PTHR33693:SF9">
    <property type="entry name" value="TYPE-4 URACIL-DNA GLYCOSYLASE"/>
    <property type="match status" value="1"/>
</dbReference>